<feature type="domain" description="Ribosomal RNA adenine methylase transferase N-terminal" evidence="4">
    <location>
        <begin position="25"/>
        <end position="172"/>
    </location>
</feature>
<dbReference type="SUPFAM" id="SSF53335">
    <property type="entry name" value="S-adenosyl-L-methionine-dependent methyltransferases"/>
    <property type="match status" value="1"/>
</dbReference>
<dbReference type="AlphaFoldDB" id="A0A1M5P3Y9"/>
<dbReference type="InterPro" id="IPR020598">
    <property type="entry name" value="rRNA_Ade_methylase_Trfase_N"/>
</dbReference>
<evidence type="ECO:0000256" key="2">
    <source>
        <dbReference type="ARBA" id="ARBA00022679"/>
    </source>
</evidence>
<keyword evidence="2 5" id="KW-0808">Transferase</keyword>
<dbReference type="GO" id="GO:0000179">
    <property type="term" value="F:rRNA (adenine-N6,N6-)-dimethyltransferase activity"/>
    <property type="evidence" value="ECO:0007669"/>
    <property type="project" value="InterPro"/>
</dbReference>
<dbReference type="Gene3D" id="3.40.50.150">
    <property type="entry name" value="Vaccinia Virus protein VP39"/>
    <property type="match status" value="1"/>
</dbReference>
<dbReference type="Pfam" id="PF13649">
    <property type="entry name" value="Methyltransf_25"/>
    <property type="match status" value="1"/>
</dbReference>
<proteinExistence type="predicted"/>
<dbReference type="InterPro" id="IPR029063">
    <property type="entry name" value="SAM-dependent_MTases_sf"/>
</dbReference>
<dbReference type="Proteomes" id="UP000184032">
    <property type="component" value="Unassembled WGS sequence"/>
</dbReference>
<protein>
    <submittedName>
        <fullName evidence="5">Methyltransferase domain-containing protein</fullName>
    </submittedName>
</protein>
<evidence type="ECO:0000256" key="1">
    <source>
        <dbReference type="ARBA" id="ARBA00022603"/>
    </source>
</evidence>
<evidence type="ECO:0000259" key="4">
    <source>
        <dbReference type="SMART" id="SM00650"/>
    </source>
</evidence>
<dbReference type="OrthoDB" id="9811589at2"/>
<dbReference type="RefSeq" id="WP_073182867.1">
    <property type="nucleotide sequence ID" value="NZ_FQXI01000001.1"/>
</dbReference>
<dbReference type="STRING" id="1120995.SAMN02745245_00172"/>
<dbReference type="PANTHER" id="PTHR43861">
    <property type="entry name" value="TRANS-ACONITATE 2-METHYLTRANSFERASE-RELATED"/>
    <property type="match status" value="1"/>
</dbReference>
<reference evidence="5 6" key="1">
    <citation type="submission" date="2016-11" db="EMBL/GenBank/DDBJ databases">
        <authorList>
            <person name="Jaros S."/>
            <person name="Januszkiewicz K."/>
            <person name="Wedrychowicz H."/>
        </authorList>
    </citation>
    <scope>NUCLEOTIDE SEQUENCE [LARGE SCALE GENOMIC DNA]</scope>
    <source>
        <strain evidence="5 6">DSM 21120</strain>
    </source>
</reference>
<dbReference type="EMBL" id="FQXI01000001">
    <property type="protein sequence ID" value="SHG96510.1"/>
    <property type="molecule type" value="Genomic_DNA"/>
</dbReference>
<sequence length="240" mass="28499">MTYKLFANIYDKLMYDFDYEKVYSFIDKVYSASKLKNKTVLELGCGTGNLTEKLIKKFTVDAVDISLDMLSILSSKISSSNLRVFNHDMVDFKSDRLYSMVLSCCDSVNYIRSSKDIKKLFKNTFNQLEDEGIFIFDLNTEDKFISMENTYVDEVDDVFYVWENFYDVENKENTYSINFFVRKNNLYERFYEEHIEKVYSNKFIVDTLKSVGFKSIEVYSEYEFGMEINNSNRLVYIARR</sequence>
<dbReference type="InterPro" id="IPR041698">
    <property type="entry name" value="Methyltransf_25"/>
</dbReference>
<name>A0A1M5P3Y9_9FIRM</name>
<accession>A0A1M5P3Y9</accession>
<evidence type="ECO:0000313" key="5">
    <source>
        <dbReference type="EMBL" id="SHG96510.1"/>
    </source>
</evidence>
<keyword evidence="3" id="KW-0949">S-adenosyl-L-methionine</keyword>
<dbReference type="CDD" id="cd02440">
    <property type="entry name" value="AdoMet_MTases"/>
    <property type="match status" value="1"/>
</dbReference>
<evidence type="ECO:0000313" key="6">
    <source>
        <dbReference type="Proteomes" id="UP000184032"/>
    </source>
</evidence>
<keyword evidence="1 5" id="KW-0489">Methyltransferase</keyword>
<dbReference type="SMART" id="SM00650">
    <property type="entry name" value="rADc"/>
    <property type="match status" value="1"/>
</dbReference>
<organism evidence="5 6">
    <name type="scientific">Anaerosphaera aminiphila DSM 21120</name>
    <dbReference type="NCBI Taxonomy" id="1120995"/>
    <lineage>
        <taxon>Bacteria</taxon>
        <taxon>Bacillati</taxon>
        <taxon>Bacillota</taxon>
        <taxon>Tissierellia</taxon>
        <taxon>Tissierellales</taxon>
        <taxon>Peptoniphilaceae</taxon>
        <taxon>Anaerosphaera</taxon>
    </lineage>
</organism>
<evidence type="ECO:0000256" key="3">
    <source>
        <dbReference type="ARBA" id="ARBA00022691"/>
    </source>
</evidence>
<dbReference type="Gene3D" id="2.20.25.110">
    <property type="entry name" value="S-adenosyl-L-methionine-dependent methyltransferases"/>
    <property type="match status" value="1"/>
</dbReference>
<keyword evidence="6" id="KW-1185">Reference proteome</keyword>
<gene>
    <name evidence="5" type="ORF">SAMN02745245_00172</name>
</gene>